<keyword evidence="4" id="KW-1185">Reference proteome</keyword>
<dbReference type="InterPro" id="IPR040009">
    <property type="entry name" value="Mtf2/C5D6.12-like"/>
</dbReference>
<dbReference type="Proteomes" id="UP001610446">
    <property type="component" value="Unassembled WGS sequence"/>
</dbReference>
<evidence type="ECO:0000259" key="2">
    <source>
        <dbReference type="Pfam" id="PF19189"/>
    </source>
</evidence>
<dbReference type="PANTHER" id="PTHR39468:SF1">
    <property type="entry name" value="MTF2-LIKE C-TERMINAL DOMAIN-CONTAINING PROTEIN"/>
    <property type="match status" value="1"/>
</dbReference>
<gene>
    <name evidence="3" type="ORF">BJY01DRAFT_206472</name>
</gene>
<name>A0ABR4KPV2_9EURO</name>
<dbReference type="PANTHER" id="PTHR39468">
    <property type="entry name" value="CHROMOSOME 7, WHOLE GENOME SHOTGUN SEQUENCE"/>
    <property type="match status" value="1"/>
</dbReference>
<organism evidence="3 4">
    <name type="scientific">Aspergillus pseudoustus</name>
    <dbReference type="NCBI Taxonomy" id="1810923"/>
    <lineage>
        <taxon>Eukaryota</taxon>
        <taxon>Fungi</taxon>
        <taxon>Dikarya</taxon>
        <taxon>Ascomycota</taxon>
        <taxon>Pezizomycotina</taxon>
        <taxon>Eurotiomycetes</taxon>
        <taxon>Eurotiomycetidae</taxon>
        <taxon>Eurotiales</taxon>
        <taxon>Aspergillaceae</taxon>
        <taxon>Aspergillus</taxon>
        <taxon>Aspergillus subgen. Nidulantes</taxon>
    </lineage>
</organism>
<proteinExistence type="predicted"/>
<feature type="compositionally biased region" description="Basic and acidic residues" evidence="1">
    <location>
        <begin position="113"/>
        <end position="122"/>
    </location>
</feature>
<reference evidence="3 4" key="1">
    <citation type="submission" date="2024-07" db="EMBL/GenBank/DDBJ databases">
        <title>Section-level genome sequencing and comparative genomics of Aspergillus sections Usti and Cavernicolus.</title>
        <authorList>
            <consortium name="Lawrence Berkeley National Laboratory"/>
            <person name="Nybo J.L."/>
            <person name="Vesth T.C."/>
            <person name="Theobald S."/>
            <person name="Frisvad J.C."/>
            <person name="Larsen T.O."/>
            <person name="Kjaerboelling I."/>
            <person name="Rothschild-Mancinelli K."/>
            <person name="Lyhne E.K."/>
            <person name="Kogle M.E."/>
            <person name="Barry K."/>
            <person name="Clum A."/>
            <person name="Na H."/>
            <person name="Ledsgaard L."/>
            <person name="Lin J."/>
            <person name="Lipzen A."/>
            <person name="Kuo A."/>
            <person name="Riley R."/>
            <person name="Mondo S."/>
            <person name="Labutti K."/>
            <person name="Haridas S."/>
            <person name="Pangalinan J."/>
            <person name="Salamov A.A."/>
            <person name="Simmons B.A."/>
            <person name="Magnuson J.K."/>
            <person name="Chen J."/>
            <person name="Drula E."/>
            <person name="Henrissat B."/>
            <person name="Wiebenga A."/>
            <person name="Lubbers R.J."/>
            <person name="Gomes A.C."/>
            <person name="Makela M.R."/>
            <person name="Stajich J."/>
            <person name="Grigoriev I.V."/>
            <person name="Mortensen U.H."/>
            <person name="De Vries R.P."/>
            <person name="Baker S.E."/>
            <person name="Andersen M.R."/>
        </authorList>
    </citation>
    <scope>NUCLEOTIDE SEQUENCE [LARGE SCALE GENOMIC DNA]</scope>
    <source>
        <strain evidence="3 4">CBS 123904</strain>
    </source>
</reference>
<feature type="compositionally biased region" description="Basic and acidic residues" evidence="1">
    <location>
        <begin position="155"/>
        <end position="170"/>
    </location>
</feature>
<accession>A0ABR4KPV2</accession>
<protein>
    <recommendedName>
        <fullName evidence="2">Mtf2-like C-terminal domain-containing protein</fullName>
    </recommendedName>
</protein>
<sequence>MSLPRHITKTWLAQVLETRQSLVPFLYQTRTIITALRRSLRNQSRPYSGHSTYKRARNPTKNDSLSESTLDNKSILPDELESTPRNSFLREKAAAVASRRMVSKSSWKRSSKKLVDQLKKPTSDGVRTTSKPKMTVDETRAFAALFQHLEEDTDPDSKSKMDGDSTERSKSSMPDQNMIQEISSIFDTVMRDINARKKAEVSQHPTPKSQIHPEIEPVADVMETENTFPLSDSEELEEAEKLEARPKDGKEQSHKLNNKLIRQIIHREGLKIESALFSAAVDEKQGDTGIWDICKERIFPMVQLLETDANSKATSSAPNELEFSEGDRDSQSVTRTSLENPLLDVPDIVPIETVVSELYPKMLLAAFRLLNLHFPESPLIGQFRSTINSLGRESAVLGSSTALYNELIYFYWRGRQDLPEVLSILREMDILGLSPDQQTVRFLESILHQRERDLKALRLPGADQSSGRWWDLPQNRKAIHDLVGEKGLVGQMRSQVRAETDRTRWLNQIASWKR</sequence>
<feature type="region of interest" description="Disordered" evidence="1">
    <location>
        <begin position="101"/>
        <end position="131"/>
    </location>
</feature>
<dbReference type="InterPro" id="IPR043837">
    <property type="entry name" value="Mtf2-like_C"/>
</dbReference>
<dbReference type="Pfam" id="PF19189">
    <property type="entry name" value="Mtf2"/>
    <property type="match status" value="1"/>
</dbReference>
<evidence type="ECO:0000313" key="3">
    <source>
        <dbReference type="EMBL" id="KAL2853829.1"/>
    </source>
</evidence>
<feature type="domain" description="Mtf2-like C-terminal" evidence="2">
    <location>
        <begin position="284"/>
        <end position="475"/>
    </location>
</feature>
<comment type="caution">
    <text evidence="3">The sequence shown here is derived from an EMBL/GenBank/DDBJ whole genome shotgun (WGS) entry which is preliminary data.</text>
</comment>
<feature type="compositionally biased region" description="Polar residues" evidence="1">
    <location>
        <begin position="59"/>
        <end position="72"/>
    </location>
</feature>
<dbReference type="EMBL" id="JBFXLU010000018">
    <property type="protein sequence ID" value="KAL2853829.1"/>
    <property type="molecule type" value="Genomic_DNA"/>
</dbReference>
<evidence type="ECO:0000256" key="1">
    <source>
        <dbReference type="SAM" id="MobiDB-lite"/>
    </source>
</evidence>
<feature type="region of interest" description="Disordered" evidence="1">
    <location>
        <begin position="148"/>
        <end position="175"/>
    </location>
</feature>
<feature type="region of interest" description="Disordered" evidence="1">
    <location>
        <begin position="310"/>
        <end position="335"/>
    </location>
</feature>
<feature type="region of interest" description="Disordered" evidence="1">
    <location>
        <begin position="43"/>
        <end position="80"/>
    </location>
</feature>
<evidence type="ECO:0000313" key="4">
    <source>
        <dbReference type="Proteomes" id="UP001610446"/>
    </source>
</evidence>